<dbReference type="AlphaFoldDB" id="A0AAI9FVN7"/>
<dbReference type="EMBL" id="ABLOJW010000017">
    <property type="protein sequence ID" value="EKT4093507.1"/>
    <property type="molecule type" value="Genomic_DNA"/>
</dbReference>
<feature type="compositionally biased region" description="Low complexity" evidence="1">
    <location>
        <begin position="46"/>
        <end position="64"/>
    </location>
</feature>
<accession>A0AAI9FVN7</accession>
<evidence type="ECO:0000313" key="3">
    <source>
        <dbReference type="Proteomes" id="UP001218208"/>
    </source>
</evidence>
<comment type="caution">
    <text evidence="2">The sequence shown here is derived from an EMBL/GenBank/DDBJ whole genome shotgun (WGS) entry which is preliminary data.</text>
</comment>
<gene>
    <name evidence="2" type="ORF">QEG23_003038</name>
</gene>
<name>A0AAI9FVN7_STEMA</name>
<dbReference type="Proteomes" id="UP001218208">
    <property type="component" value="Unassembled WGS sequence"/>
</dbReference>
<proteinExistence type="predicted"/>
<reference evidence="2" key="1">
    <citation type="submission" date="2022-07" db="EMBL/GenBank/DDBJ databases">
        <authorList>
            <consortium name="DAFM: The Division of Animal and Food Microbiology"/>
        </authorList>
    </citation>
    <scope>NUCLEOTIDE SEQUENCE</scope>
    <source>
        <strain evidence="2">19MO01SH01-2</strain>
    </source>
</reference>
<feature type="region of interest" description="Disordered" evidence="1">
    <location>
        <begin position="45"/>
        <end position="73"/>
    </location>
</feature>
<dbReference type="RefSeq" id="WP_180858952.1">
    <property type="nucleotide sequence ID" value="NZ_CP029773.1"/>
</dbReference>
<evidence type="ECO:0000256" key="1">
    <source>
        <dbReference type="SAM" id="MobiDB-lite"/>
    </source>
</evidence>
<sequence>MSGRSLAIQPARRIERVPRAMRDGAQGIENMIDGGGVGLEIATENSSLSSLPSSSSFKRAASASTFEVTSKTR</sequence>
<evidence type="ECO:0000313" key="2">
    <source>
        <dbReference type="EMBL" id="EKT4093507.1"/>
    </source>
</evidence>
<organism evidence="2 3">
    <name type="scientific">Stenotrophomonas maltophilia</name>
    <name type="common">Pseudomonas maltophilia</name>
    <name type="synonym">Xanthomonas maltophilia</name>
    <dbReference type="NCBI Taxonomy" id="40324"/>
    <lineage>
        <taxon>Bacteria</taxon>
        <taxon>Pseudomonadati</taxon>
        <taxon>Pseudomonadota</taxon>
        <taxon>Gammaproteobacteria</taxon>
        <taxon>Lysobacterales</taxon>
        <taxon>Lysobacteraceae</taxon>
        <taxon>Stenotrophomonas</taxon>
        <taxon>Stenotrophomonas maltophilia group</taxon>
    </lineage>
</organism>
<protein>
    <submittedName>
        <fullName evidence="2">Uncharacterized protein</fullName>
    </submittedName>
</protein>